<evidence type="ECO:0000313" key="2">
    <source>
        <dbReference type="Proteomes" id="UP000688947"/>
    </source>
</evidence>
<accession>A0A8T1UA25</accession>
<sequence length="70" mass="7884">MNSVQDVLEKECCTSVEFIPPGITGLAQPMYISVMKEFKTYAETTTSTTMLSMILLNMPLLDVLLLRRLL</sequence>
<evidence type="ECO:0000313" key="1">
    <source>
        <dbReference type="EMBL" id="KAG6955296.1"/>
    </source>
</evidence>
<name>A0A8T1UA25_9STRA</name>
<dbReference type="EMBL" id="JAENGZ010000687">
    <property type="protein sequence ID" value="KAG6955296.1"/>
    <property type="molecule type" value="Genomic_DNA"/>
</dbReference>
<dbReference type="AlphaFoldDB" id="A0A8T1UA25"/>
<organism evidence="1 2">
    <name type="scientific">Phytophthora cactorum</name>
    <dbReference type="NCBI Taxonomy" id="29920"/>
    <lineage>
        <taxon>Eukaryota</taxon>
        <taxon>Sar</taxon>
        <taxon>Stramenopiles</taxon>
        <taxon>Oomycota</taxon>
        <taxon>Peronosporomycetes</taxon>
        <taxon>Peronosporales</taxon>
        <taxon>Peronosporaceae</taxon>
        <taxon>Phytophthora</taxon>
    </lineage>
</organism>
<reference evidence="1" key="1">
    <citation type="submission" date="2021-01" db="EMBL/GenBank/DDBJ databases">
        <title>Phytophthora aleatoria, a newly-described species from Pinus radiata is distinct from Phytophthora cactorum isolates based on comparative genomics.</title>
        <authorList>
            <person name="Mcdougal R."/>
            <person name="Panda P."/>
            <person name="Williams N."/>
            <person name="Studholme D.J."/>
        </authorList>
    </citation>
    <scope>NUCLEOTIDE SEQUENCE</scope>
    <source>
        <strain evidence="1">NZFS 3830</strain>
    </source>
</reference>
<dbReference type="Proteomes" id="UP000688947">
    <property type="component" value="Unassembled WGS sequence"/>
</dbReference>
<comment type="caution">
    <text evidence="1">The sequence shown here is derived from an EMBL/GenBank/DDBJ whole genome shotgun (WGS) entry which is preliminary data.</text>
</comment>
<gene>
    <name evidence="1" type="ORF">JG687_00011308</name>
</gene>
<protein>
    <submittedName>
        <fullName evidence="1">Uncharacterized protein</fullName>
    </submittedName>
</protein>
<dbReference type="OrthoDB" id="108652at2759"/>
<proteinExistence type="predicted"/>